<feature type="transmembrane region" description="Helical" evidence="1">
    <location>
        <begin position="165"/>
        <end position="189"/>
    </location>
</feature>
<keyword evidence="3" id="KW-1185">Reference proteome</keyword>
<dbReference type="PANTHER" id="PTHR41795">
    <property type="entry name" value="EXOPOLYSACCHARIDE SYNTHESIS PROTEIN"/>
    <property type="match status" value="1"/>
</dbReference>
<keyword evidence="1" id="KW-0812">Transmembrane</keyword>
<accession>A0A8J2VM23</accession>
<protein>
    <submittedName>
        <fullName evidence="2">ABC transporter permease</fullName>
    </submittedName>
</protein>
<dbReference type="PANTHER" id="PTHR41795:SF1">
    <property type="entry name" value="EXOPOLYSACCHARIDE SYNTHESIS PROTEIN"/>
    <property type="match status" value="1"/>
</dbReference>
<feature type="transmembrane region" description="Helical" evidence="1">
    <location>
        <begin position="126"/>
        <end position="159"/>
    </location>
</feature>
<dbReference type="PIRSF" id="PIRSF033239">
    <property type="entry name" value="ExoD"/>
    <property type="match status" value="1"/>
</dbReference>
<name>A0A8J2VM23_9RHOB</name>
<dbReference type="Pfam" id="PF06055">
    <property type="entry name" value="ExoD"/>
    <property type="match status" value="1"/>
</dbReference>
<organism evidence="2 3">
    <name type="scientific">Agaricicola taiwanensis</name>
    <dbReference type="NCBI Taxonomy" id="591372"/>
    <lineage>
        <taxon>Bacteria</taxon>
        <taxon>Pseudomonadati</taxon>
        <taxon>Pseudomonadota</taxon>
        <taxon>Alphaproteobacteria</taxon>
        <taxon>Rhodobacterales</taxon>
        <taxon>Paracoccaceae</taxon>
        <taxon>Agaricicola</taxon>
    </lineage>
</organism>
<sequence length="202" mass="21979">MKGRRLSDLLTDIAEDESRERISVADLLFFMRDRAIGALMLIFALPNALPSIPGTSAILGAPLVFLAAQLALGWQPWLPKIIANRSMPRRDFATLIAKSRPWLARAEKLLRPRLTWLAYPPAEHAIGVICLIMSIVLVLPIPLGNMLPALAICLLALGLLERDGLWVIVGTLTGAGAIALVWGVLYALVKSAIFLLKNAVMT</sequence>
<evidence type="ECO:0000256" key="1">
    <source>
        <dbReference type="SAM" id="Phobius"/>
    </source>
</evidence>
<dbReference type="Proteomes" id="UP000602745">
    <property type="component" value="Unassembled WGS sequence"/>
</dbReference>
<feature type="transmembrane region" description="Helical" evidence="1">
    <location>
        <begin position="35"/>
        <end position="52"/>
    </location>
</feature>
<evidence type="ECO:0000313" key="3">
    <source>
        <dbReference type="Proteomes" id="UP000602745"/>
    </source>
</evidence>
<keyword evidence="1" id="KW-0472">Membrane</keyword>
<dbReference type="AlphaFoldDB" id="A0A8J2VM23"/>
<dbReference type="EMBL" id="BMCP01000001">
    <property type="protein sequence ID" value="GGE32493.1"/>
    <property type="molecule type" value="Genomic_DNA"/>
</dbReference>
<comment type="caution">
    <text evidence="2">The sequence shown here is derived from an EMBL/GenBank/DDBJ whole genome shotgun (WGS) entry which is preliminary data.</text>
</comment>
<reference evidence="2" key="1">
    <citation type="journal article" date="2014" name="Int. J. Syst. Evol. Microbiol.">
        <title>Complete genome sequence of Corynebacterium casei LMG S-19264T (=DSM 44701T), isolated from a smear-ripened cheese.</title>
        <authorList>
            <consortium name="US DOE Joint Genome Institute (JGI-PGF)"/>
            <person name="Walter F."/>
            <person name="Albersmeier A."/>
            <person name="Kalinowski J."/>
            <person name="Ruckert C."/>
        </authorList>
    </citation>
    <scope>NUCLEOTIDE SEQUENCE</scope>
    <source>
        <strain evidence="2">CCM 7684</strain>
    </source>
</reference>
<keyword evidence="1" id="KW-1133">Transmembrane helix</keyword>
<dbReference type="InterPro" id="IPR010331">
    <property type="entry name" value="ExoD"/>
</dbReference>
<evidence type="ECO:0000313" key="2">
    <source>
        <dbReference type="EMBL" id="GGE32493.1"/>
    </source>
</evidence>
<proteinExistence type="predicted"/>
<reference evidence="2" key="2">
    <citation type="submission" date="2020-09" db="EMBL/GenBank/DDBJ databases">
        <authorList>
            <person name="Sun Q."/>
            <person name="Sedlacek I."/>
        </authorList>
    </citation>
    <scope>NUCLEOTIDE SEQUENCE</scope>
    <source>
        <strain evidence="2">CCM 7684</strain>
    </source>
</reference>
<gene>
    <name evidence="2" type="ORF">GCM10007276_07190</name>
</gene>